<dbReference type="InterPro" id="IPR050316">
    <property type="entry name" value="Tyrosinase/Hemocyanin"/>
</dbReference>
<evidence type="ECO:0000256" key="4">
    <source>
        <dbReference type="ARBA" id="ARBA00023002"/>
    </source>
</evidence>
<keyword evidence="3" id="KW-0479">Metal-binding</keyword>
<dbReference type="PANTHER" id="PTHR11474:SF126">
    <property type="entry name" value="TYROSINASE-LIKE PROTEIN TYR-1-RELATED"/>
    <property type="match status" value="1"/>
</dbReference>
<dbReference type="GO" id="GO:0016491">
    <property type="term" value="F:oxidoreductase activity"/>
    <property type="evidence" value="ECO:0007669"/>
    <property type="project" value="UniProtKB-KW"/>
</dbReference>
<dbReference type="Gene3D" id="1.10.1280.10">
    <property type="entry name" value="Di-copper center containing domain from catechol oxidase"/>
    <property type="match status" value="1"/>
</dbReference>
<feature type="domain" description="Tyrosinase copper-binding" evidence="6">
    <location>
        <begin position="55"/>
        <end position="72"/>
    </location>
</feature>
<dbReference type="GO" id="GO:0046872">
    <property type="term" value="F:metal ion binding"/>
    <property type="evidence" value="ECO:0007669"/>
    <property type="project" value="UniProtKB-KW"/>
</dbReference>
<evidence type="ECO:0000256" key="5">
    <source>
        <dbReference type="ARBA" id="ARBA00023008"/>
    </source>
</evidence>
<sequence>MVYTRKNQRHLTKAEKRKFVAAVLELKRRGDYDAFVRTHVEYYVSDGDDGLRVAHMAPSFLPWHRQFLLEFERALRKIDPSVTVPYWDWTKDRTPASSLWSEDFLGGDGRRGDRQVTTGPFAHARGHWNIVEGVSEDPFLAREFGRPRDPIDLPTGEELARATAEGLYDVEPWDSTSDHGFRNKLEGWTRGRGNQRFRNHNRVHRWIGGNMLGGASVNDPVFWLHHSFIDLVWSRWQRAHPDAGYLPAKPPPAGSAQYGRVAALEDPMPPWNVRPSALLGHGHLYRYA</sequence>
<dbReference type="OrthoDB" id="2874181at2"/>
<name>A0A1V4A075_9ACTN</name>
<evidence type="ECO:0000256" key="1">
    <source>
        <dbReference type="ARBA" id="ARBA00001973"/>
    </source>
</evidence>
<gene>
    <name evidence="8" type="ORF">B1H18_30850</name>
</gene>
<feature type="domain" description="Tyrosinase copper-binding" evidence="7">
    <location>
        <begin position="219"/>
        <end position="230"/>
    </location>
</feature>
<dbReference type="STRING" id="83656.B1H18_30850"/>
<dbReference type="Proteomes" id="UP000190539">
    <property type="component" value="Unassembled WGS sequence"/>
</dbReference>
<keyword evidence="9" id="KW-1185">Reference proteome</keyword>
<dbReference type="AlphaFoldDB" id="A0A1V4A075"/>
<evidence type="ECO:0000256" key="3">
    <source>
        <dbReference type="ARBA" id="ARBA00022723"/>
    </source>
</evidence>
<protein>
    <submittedName>
        <fullName evidence="8">Tyrosinase</fullName>
    </submittedName>
</protein>
<accession>A0A1V4A075</accession>
<evidence type="ECO:0000259" key="6">
    <source>
        <dbReference type="PROSITE" id="PS00497"/>
    </source>
</evidence>
<dbReference type="Pfam" id="PF00264">
    <property type="entry name" value="Tyrosinase"/>
    <property type="match status" value="1"/>
</dbReference>
<dbReference type="PANTHER" id="PTHR11474">
    <property type="entry name" value="TYROSINASE FAMILY MEMBER"/>
    <property type="match status" value="1"/>
</dbReference>
<comment type="cofactor">
    <cofactor evidence="1">
        <name>Cu(2+)</name>
        <dbReference type="ChEBI" id="CHEBI:29036"/>
    </cofactor>
</comment>
<dbReference type="RefSeq" id="WP_077973749.1">
    <property type="nucleotide sequence ID" value="NZ_CP045178.1"/>
</dbReference>
<dbReference type="InterPro" id="IPR002227">
    <property type="entry name" value="Tyrosinase_Cu-bd"/>
</dbReference>
<dbReference type="PRINTS" id="PR00092">
    <property type="entry name" value="TYROSINASE"/>
</dbReference>
<dbReference type="PROSITE" id="PS00497">
    <property type="entry name" value="TYROSINASE_1"/>
    <property type="match status" value="1"/>
</dbReference>
<dbReference type="EMBL" id="MVFC01000041">
    <property type="protein sequence ID" value="OON72196.1"/>
    <property type="molecule type" value="Genomic_DNA"/>
</dbReference>
<dbReference type="InterPro" id="IPR008922">
    <property type="entry name" value="Di-copper_centre_dom_sf"/>
</dbReference>
<dbReference type="PROSITE" id="PS00498">
    <property type="entry name" value="TYROSINASE_2"/>
    <property type="match status" value="1"/>
</dbReference>
<evidence type="ECO:0000256" key="2">
    <source>
        <dbReference type="ARBA" id="ARBA00009928"/>
    </source>
</evidence>
<comment type="caution">
    <text evidence="8">The sequence shown here is derived from an EMBL/GenBank/DDBJ whole genome shotgun (WGS) entry which is preliminary data.</text>
</comment>
<proteinExistence type="inferred from homology"/>
<keyword evidence="5" id="KW-0186">Copper</keyword>
<evidence type="ECO:0000313" key="8">
    <source>
        <dbReference type="EMBL" id="OON72196.1"/>
    </source>
</evidence>
<organism evidence="8 9">
    <name type="scientific">Streptomyces tsukubensis</name>
    <dbReference type="NCBI Taxonomy" id="83656"/>
    <lineage>
        <taxon>Bacteria</taxon>
        <taxon>Bacillati</taxon>
        <taxon>Actinomycetota</taxon>
        <taxon>Actinomycetes</taxon>
        <taxon>Kitasatosporales</taxon>
        <taxon>Streptomycetaceae</taxon>
        <taxon>Streptomyces</taxon>
    </lineage>
</organism>
<comment type="similarity">
    <text evidence="2">Belongs to the tyrosinase family.</text>
</comment>
<keyword evidence="4" id="KW-0560">Oxidoreductase</keyword>
<dbReference type="SUPFAM" id="SSF48056">
    <property type="entry name" value="Di-copper centre-containing domain"/>
    <property type="match status" value="1"/>
</dbReference>
<reference evidence="8 9" key="1">
    <citation type="submission" date="2017-02" db="EMBL/GenBank/DDBJ databases">
        <title>Draft Genome Sequence of Streptomyces tsukubaensis F601, a Producer of the immunosuppressant tacrolimus FK506.</title>
        <authorList>
            <person name="Zong G."/>
            <person name="Zhong C."/>
            <person name="Fu J."/>
            <person name="Qin R."/>
            <person name="Cao G."/>
        </authorList>
    </citation>
    <scope>NUCLEOTIDE SEQUENCE [LARGE SCALE GENOMIC DNA]</scope>
    <source>
        <strain evidence="8 9">F601</strain>
    </source>
</reference>
<evidence type="ECO:0000259" key="7">
    <source>
        <dbReference type="PROSITE" id="PS00498"/>
    </source>
</evidence>
<evidence type="ECO:0000313" key="9">
    <source>
        <dbReference type="Proteomes" id="UP000190539"/>
    </source>
</evidence>